<evidence type="ECO:0000313" key="2">
    <source>
        <dbReference type="EMBL" id="KAG7414212.1"/>
    </source>
</evidence>
<gene>
    <name evidence="2" type="ORF">Forpe1208_v007633</name>
</gene>
<reference evidence="2" key="1">
    <citation type="submission" date="2021-04" db="EMBL/GenBank/DDBJ databases">
        <title>First draft genome resource for Brassicaceae pathogens Fusarium oxysporum f. sp. raphani and Fusarium oxysporum f. sp. rapae.</title>
        <authorList>
            <person name="Asai S."/>
        </authorList>
    </citation>
    <scope>NUCLEOTIDE SEQUENCE</scope>
    <source>
        <strain evidence="2">Tf1208</strain>
    </source>
</reference>
<dbReference type="Proteomes" id="UP000694050">
    <property type="component" value="Unassembled WGS sequence"/>
</dbReference>
<feature type="region of interest" description="Disordered" evidence="1">
    <location>
        <begin position="160"/>
        <end position="187"/>
    </location>
</feature>
<proteinExistence type="predicted"/>
<dbReference type="AlphaFoldDB" id="A0A8J5P8S1"/>
<evidence type="ECO:0000313" key="3">
    <source>
        <dbReference type="Proteomes" id="UP000694050"/>
    </source>
</evidence>
<accession>A0A8J5P8S1</accession>
<sequence>MTFLGILTLLRRVLHYASVKSPFNRIPVRRNSSLSVRAARSSSNIFLRRIPTSARAALVPYSQETLSIFKDYSTIPTVTRSPFAALSSFTDNFQSIEDLGPVQEGVFIEESSIPYIPILPHDNDTKFNAHLYDSCKHGSWEVLVRDNGIKQCDRVIGAKDDLDLDNPEEKDSDADVPEVSSGGIEVQKPMETLENIIKTVVKGKGKFKVADS</sequence>
<organism evidence="2 3">
    <name type="scientific">Fusarium oxysporum f. sp. rapae</name>
    <dbReference type="NCBI Taxonomy" id="485398"/>
    <lineage>
        <taxon>Eukaryota</taxon>
        <taxon>Fungi</taxon>
        <taxon>Dikarya</taxon>
        <taxon>Ascomycota</taxon>
        <taxon>Pezizomycotina</taxon>
        <taxon>Sordariomycetes</taxon>
        <taxon>Hypocreomycetidae</taxon>
        <taxon>Hypocreales</taxon>
        <taxon>Nectriaceae</taxon>
        <taxon>Fusarium</taxon>
        <taxon>Fusarium oxysporum species complex</taxon>
    </lineage>
</organism>
<name>A0A8J5P8S1_FUSOX</name>
<dbReference type="EMBL" id="JAELUQ010000005">
    <property type="protein sequence ID" value="KAG7414212.1"/>
    <property type="molecule type" value="Genomic_DNA"/>
</dbReference>
<protein>
    <submittedName>
        <fullName evidence="2">Uncharacterized protein</fullName>
    </submittedName>
</protein>
<comment type="caution">
    <text evidence="2">The sequence shown here is derived from an EMBL/GenBank/DDBJ whole genome shotgun (WGS) entry which is preliminary data.</text>
</comment>
<evidence type="ECO:0000256" key="1">
    <source>
        <dbReference type="SAM" id="MobiDB-lite"/>
    </source>
</evidence>
<feature type="compositionally biased region" description="Acidic residues" evidence="1">
    <location>
        <begin position="162"/>
        <end position="176"/>
    </location>
</feature>